<protein>
    <submittedName>
        <fullName evidence="2">Uncharacterized protein</fullName>
    </submittedName>
</protein>
<proteinExistence type="predicted"/>
<reference evidence="2" key="1">
    <citation type="submission" date="2015-04" db="UniProtKB">
        <authorList>
            <consortium name="EnsemblPlants"/>
        </authorList>
    </citation>
    <scope>IDENTIFICATION</scope>
</reference>
<sequence length="83" mass="9232">MDEDDDTVAFDGGGQRAVRTREEDDDILAVEAKALLRASLSDVGQRFHHQGGDDHLGQEQQPTDDGWLLLHNDELISIPRILP</sequence>
<accession>A0A0E0M5G8</accession>
<dbReference type="EnsemblPlants" id="OPUNC10G01850.1">
    <property type="protein sequence ID" value="OPUNC10G01850.1"/>
    <property type="gene ID" value="OPUNC10G01850"/>
</dbReference>
<evidence type="ECO:0000313" key="3">
    <source>
        <dbReference type="Proteomes" id="UP000026962"/>
    </source>
</evidence>
<evidence type="ECO:0000313" key="2">
    <source>
        <dbReference type="EnsemblPlants" id="OPUNC10G01850.1"/>
    </source>
</evidence>
<dbReference type="HOGENOM" id="CLU_171395_0_0_1"/>
<organism evidence="2">
    <name type="scientific">Oryza punctata</name>
    <name type="common">Red rice</name>
    <dbReference type="NCBI Taxonomy" id="4537"/>
    <lineage>
        <taxon>Eukaryota</taxon>
        <taxon>Viridiplantae</taxon>
        <taxon>Streptophyta</taxon>
        <taxon>Embryophyta</taxon>
        <taxon>Tracheophyta</taxon>
        <taxon>Spermatophyta</taxon>
        <taxon>Magnoliopsida</taxon>
        <taxon>Liliopsida</taxon>
        <taxon>Poales</taxon>
        <taxon>Poaceae</taxon>
        <taxon>BOP clade</taxon>
        <taxon>Oryzoideae</taxon>
        <taxon>Oryzeae</taxon>
        <taxon>Oryzinae</taxon>
        <taxon>Oryza</taxon>
    </lineage>
</organism>
<dbReference type="AlphaFoldDB" id="A0A0E0M5G8"/>
<reference evidence="2" key="2">
    <citation type="submission" date="2018-05" db="EMBL/GenBank/DDBJ databases">
        <title>OpunRS2 (Oryza punctata Reference Sequence Version 2).</title>
        <authorList>
            <person name="Zhang J."/>
            <person name="Kudrna D."/>
            <person name="Lee S."/>
            <person name="Talag J."/>
            <person name="Welchert J."/>
            <person name="Wing R.A."/>
        </authorList>
    </citation>
    <scope>NUCLEOTIDE SEQUENCE [LARGE SCALE GENOMIC DNA]</scope>
</reference>
<dbReference type="Gramene" id="OPUNC10G01850.1">
    <property type="protein sequence ID" value="OPUNC10G01850.1"/>
    <property type="gene ID" value="OPUNC10G01850"/>
</dbReference>
<dbReference type="Proteomes" id="UP000026962">
    <property type="component" value="Chromosome 10"/>
</dbReference>
<keyword evidence="3" id="KW-1185">Reference proteome</keyword>
<name>A0A0E0M5G8_ORYPU</name>
<evidence type="ECO:0000256" key="1">
    <source>
        <dbReference type="SAM" id="MobiDB-lite"/>
    </source>
</evidence>
<feature type="region of interest" description="Disordered" evidence="1">
    <location>
        <begin position="1"/>
        <end position="22"/>
    </location>
</feature>